<evidence type="ECO:0000313" key="2">
    <source>
        <dbReference type="EMBL" id="PUU81116.1"/>
    </source>
</evidence>
<organism evidence="2 3">
    <name type="scientific">Tuber borchii</name>
    <name type="common">White truffle</name>
    <dbReference type="NCBI Taxonomy" id="42251"/>
    <lineage>
        <taxon>Eukaryota</taxon>
        <taxon>Fungi</taxon>
        <taxon>Dikarya</taxon>
        <taxon>Ascomycota</taxon>
        <taxon>Pezizomycotina</taxon>
        <taxon>Pezizomycetes</taxon>
        <taxon>Pezizales</taxon>
        <taxon>Tuberaceae</taxon>
        <taxon>Tuber</taxon>
    </lineage>
</organism>
<keyword evidence="3" id="KW-1185">Reference proteome</keyword>
<gene>
    <name evidence="2" type="ORF">B9Z19DRAFT_1077884</name>
</gene>
<evidence type="ECO:0000256" key="1">
    <source>
        <dbReference type="SAM" id="MobiDB-lite"/>
    </source>
</evidence>
<name>A0A2T7A059_TUBBO</name>
<evidence type="ECO:0000313" key="3">
    <source>
        <dbReference type="Proteomes" id="UP000244722"/>
    </source>
</evidence>
<accession>A0A2T7A059</accession>
<sequence length="358" mass="38336">MDAGGPSTAAGSYNAGSPSESSATTIHPSQTIRTNTDKIEILYDCLLTMLTEDWEARWDAAIKLNAVINREKKKEKGKGKEKEDGNIFTPTITDAAPNAAQVPTQHVAHQTPLRPLGIVGRPPPSPNMRRKITTADEVNTPHASPCEVLQSSRRRSMRIIGSAQKPENDKFAVIATAQEEEFALTSPAEGTVQGFRSQMASKTEAKARDERGKYVKTESTILKPRAGAGVMKRTAVTSFRSGIVEKAKAKGGMEKGTDSQSIIPTTAIEEAMEPPFTETSPEVLHGQRRRSMRIIESIEKSAQEKGESTAAGLAKGKEIVGGGSRGKIAVEVAINVESPILKPKAGAGISKRRVGASK</sequence>
<dbReference type="Proteomes" id="UP000244722">
    <property type="component" value="Unassembled WGS sequence"/>
</dbReference>
<proteinExistence type="predicted"/>
<dbReference type="EMBL" id="NESQ01000050">
    <property type="protein sequence ID" value="PUU81116.1"/>
    <property type="molecule type" value="Genomic_DNA"/>
</dbReference>
<feature type="region of interest" description="Disordered" evidence="1">
    <location>
        <begin position="1"/>
        <end position="30"/>
    </location>
</feature>
<dbReference type="STRING" id="42251.A0A2T7A059"/>
<reference evidence="2 3" key="1">
    <citation type="submission" date="2017-04" db="EMBL/GenBank/DDBJ databases">
        <title>Draft genome sequence of Tuber borchii Vittad., a whitish edible truffle.</title>
        <authorList>
            <consortium name="DOE Joint Genome Institute"/>
            <person name="Murat C."/>
            <person name="Kuo A."/>
            <person name="Barry K.W."/>
            <person name="Clum A."/>
            <person name="Dockter R.B."/>
            <person name="Fauchery L."/>
            <person name="Iotti M."/>
            <person name="Kohler A."/>
            <person name="Labutti K."/>
            <person name="Lindquist E.A."/>
            <person name="Lipzen A."/>
            <person name="Ohm R.A."/>
            <person name="Wang M."/>
            <person name="Grigoriev I.V."/>
            <person name="Zambonelli A."/>
            <person name="Martin F.M."/>
        </authorList>
    </citation>
    <scope>NUCLEOTIDE SEQUENCE [LARGE SCALE GENOMIC DNA]</scope>
    <source>
        <strain evidence="2 3">Tbo3840</strain>
    </source>
</reference>
<dbReference type="AlphaFoldDB" id="A0A2T7A059"/>
<comment type="caution">
    <text evidence="2">The sequence shown here is derived from an EMBL/GenBank/DDBJ whole genome shotgun (WGS) entry which is preliminary data.</text>
</comment>
<feature type="compositionally biased region" description="Polar residues" evidence="1">
    <location>
        <begin position="9"/>
        <end position="30"/>
    </location>
</feature>
<protein>
    <submittedName>
        <fullName evidence="2">Uncharacterized protein</fullName>
    </submittedName>
</protein>